<dbReference type="Proteomes" id="UP001497516">
    <property type="component" value="Chromosome 8"/>
</dbReference>
<evidence type="ECO:0000313" key="4">
    <source>
        <dbReference type="Proteomes" id="UP001497516"/>
    </source>
</evidence>
<feature type="region of interest" description="Disordered" evidence="1">
    <location>
        <begin position="73"/>
        <end position="98"/>
    </location>
</feature>
<feature type="compositionally biased region" description="Basic and acidic residues" evidence="1">
    <location>
        <begin position="79"/>
        <end position="89"/>
    </location>
</feature>
<dbReference type="InterPro" id="IPR006121">
    <property type="entry name" value="HMA_dom"/>
</dbReference>
<dbReference type="AlphaFoldDB" id="A0AAV2GCR2"/>
<evidence type="ECO:0000259" key="2">
    <source>
        <dbReference type="PROSITE" id="PS50846"/>
    </source>
</evidence>
<evidence type="ECO:0000256" key="1">
    <source>
        <dbReference type="SAM" id="MobiDB-lite"/>
    </source>
</evidence>
<feature type="domain" description="HMA" evidence="2">
    <location>
        <begin position="2"/>
        <end position="71"/>
    </location>
</feature>
<proteinExistence type="predicted"/>
<evidence type="ECO:0000313" key="3">
    <source>
        <dbReference type="EMBL" id="CAL1407997.1"/>
    </source>
</evidence>
<protein>
    <recommendedName>
        <fullName evidence="2">HMA domain-containing protein</fullName>
    </recommendedName>
</protein>
<dbReference type="PROSITE" id="PS50846">
    <property type="entry name" value="HMA_2"/>
    <property type="match status" value="1"/>
</dbReference>
<dbReference type="EMBL" id="OZ034821">
    <property type="protein sequence ID" value="CAL1407997.1"/>
    <property type="molecule type" value="Genomic_DNA"/>
</dbReference>
<sequence length="132" mass="14127">MKQKLVIKVSMSKEKSRSKAMTIVVGVHGVDSAALAGPEKTQIEVTGDGIDSVSLVTLLRSKVGFAELVSVGPVEEKEEEKKKPEEDSKPPPSPAVWSYGYAGGPPHHYVYQTSPAAGGHYYNNIDPSCAIM</sequence>
<accession>A0AAV2GCR2</accession>
<keyword evidence="4" id="KW-1185">Reference proteome</keyword>
<gene>
    <name evidence="3" type="ORF">LTRI10_LOCUS47628</name>
</gene>
<dbReference type="InterPro" id="IPR044296">
    <property type="entry name" value="HIPP46"/>
</dbReference>
<name>A0AAV2GCR2_9ROSI</name>
<organism evidence="3 4">
    <name type="scientific">Linum trigynum</name>
    <dbReference type="NCBI Taxonomy" id="586398"/>
    <lineage>
        <taxon>Eukaryota</taxon>
        <taxon>Viridiplantae</taxon>
        <taxon>Streptophyta</taxon>
        <taxon>Embryophyta</taxon>
        <taxon>Tracheophyta</taxon>
        <taxon>Spermatophyta</taxon>
        <taxon>Magnoliopsida</taxon>
        <taxon>eudicotyledons</taxon>
        <taxon>Gunneridae</taxon>
        <taxon>Pentapetalae</taxon>
        <taxon>rosids</taxon>
        <taxon>fabids</taxon>
        <taxon>Malpighiales</taxon>
        <taxon>Linaceae</taxon>
        <taxon>Linum</taxon>
    </lineage>
</organism>
<dbReference type="GO" id="GO:0046872">
    <property type="term" value="F:metal ion binding"/>
    <property type="evidence" value="ECO:0007669"/>
    <property type="project" value="InterPro"/>
</dbReference>
<dbReference type="Gene3D" id="3.30.70.100">
    <property type="match status" value="1"/>
</dbReference>
<reference evidence="3 4" key="1">
    <citation type="submission" date="2024-04" db="EMBL/GenBank/DDBJ databases">
        <authorList>
            <person name="Fracassetti M."/>
        </authorList>
    </citation>
    <scope>NUCLEOTIDE SEQUENCE [LARGE SCALE GENOMIC DNA]</scope>
</reference>
<dbReference type="PANTHER" id="PTHR46371">
    <property type="entry name" value="OS04G0464100 PROTEIN"/>
    <property type="match status" value="1"/>
</dbReference>